<protein>
    <recommendedName>
        <fullName evidence="3">SRPBCC family protein</fullName>
    </recommendedName>
</protein>
<dbReference type="EMBL" id="QNQT01000002">
    <property type="protein sequence ID" value="RDU37415.1"/>
    <property type="molecule type" value="Genomic_DNA"/>
</dbReference>
<proteinExistence type="predicted"/>
<sequence length="156" mass="17869">MVRCKEVADFQSSVIIHKPVSEVFRFVSSMDYMPEIMPNIVKIDKPGPGPLKPGDKVVETRLIRGRETKNELEILEYEENKLFSYRSNVNGLESTYQYSFDEIEEGTNAHFKADIKTSGIVMALTKRFIVNMLKREDGNQMKYLKDALEGNEPASK</sequence>
<keyword evidence="2" id="KW-1185">Reference proteome</keyword>
<gene>
    <name evidence="1" type="ORF">DRW41_06100</name>
</gene>
<reference evidence="1 2" key="1">
    <citation type="submission" date="2018-07" db="EMBL/GenBank/DDBJ databases">
        <title>Bacillus sp. YLB-04 draft genome sequence.</title>
        <authorList>
            <person name="Yu L."/>
            <person name="Tang X."/>
        </authorList>
    </citation>
    <scope>NUCLEOTIDE SEQUENCE [LARGE SCALE GENOMIC DNA]</scope>
    <source>
        <strain evidence="1 2">YLB-04</strain>
    </source>
</reference>
<dbReference type="InterPro" id="IPR023393">
    <property type="entry name" value="START-like_dom_sf"/>
</dbReference>
<name>A0A3D8GSI5_9BACI</name>
<evidence type="ECO:0000313" key="2">
    <source>
        <dbReference type="Proteomes" id="UP000257144"/>
    </source>
</evidence>
<organism evidence="1 2">
    <name type="scientific">Neobacillus piezotolerans</name>
    <dbReference type="NCBI Taxonomy" id="2259171"/>
    <lineage>
        <taxon>Bacteria</taxon>
        <taxon>Bacillati</taxon>
        <taxon>Bacillota</taxon>
        <taxon>Bacilli</taxon>
        <taxon>Bacillales</taxon>
        <taxon>Bacillaceae</taxon>
        <taxon>Neobacillus</taxon>
    </lineage>
</organism>
<evidence type="ECO:0008006" key="3">
    <source>
        <dbReference type="Google" id="ProtNLM"/>
    </source>
</evidence>
<dbReference type="OrthoDB" id="1903764at2"/>
<dbReference type="Pfam" id="PF10604">
    <property type="entry name" value="Polyketide_cyc2"/>
    <property type="match status" value="1"/>
</dbReference>
<dbReference type="InterPro" id="IPR019587">
    <property type="entry name" value="Polyketide_cyclase/dehydratase"/>
</dbReference>
<comment type="caution">
    <text evidence="1">The sequence shown here is derived from an EMBL/GenBank/DDBJ whole genome shotgun (WGS) entry which is preliminary data.</text>
</comment>
<dbReference type="AlphaFoldDB" id="A0A3D8GSI5"/>
<dbReference type="SUPFAM" id="SSF55961">
    <property type="entry name" value="Bet v1-like"/>
    <property type="match status" value="1"/>
</dbReference>
<dbReference type="Proteomes" id="UP000257144">
    <property type="component" value="Unassembled WGS sequence"/>
</dbReference>
<dbReference type="Gene3D" id="3.30.530.20">
    <property type="match status" value="1"/>
</dbReference>
<evidence type="ECO:0000313" key="1">
    <source>
        <dbReference type="EMBL" id="RDU37415.1"/>
    </source>
</evidence>
<accession>A0A3D8GSI5</accession>